<reference evidence="2" key="1">
    <citation type="submission" date="2017-10" db="EMBL/GenBank/DDBJ databases">
        <title>Campylobacter species from seals.</title>
        <authorList>
            <person name="Gilbert M.J."/>
            <person name="Zomer A.L."/>
            <person name="Timmerman A.J."/>
            <person name="Duim B."/>
            <person name="Wagenaar J.A."/>
        </authorList>
    </citation>
    <scope>NUCLEOTIDE SEQUENCE [LARGE SCALE GENOMIC DNA]</scope>
    <source>
        <strain evidence="2">17S00004-5</strain>
    </source>
</reference>
<dbReference type="AlphaFoldDB" id="A0A2P8R2G3"/>
<evidence type="ECO:0000313" key="2">
    <source>
        <dbReference type="Proteomes" id="UP000240535"/>
    </source>
</evidence>
<keyword evidence="2" id="KW-1185">Reference proteome</keyword>
<proteinExistence type="predicted"/>
<comment type="caution">
    <text evidence="1">The sequence shown here is derived from an EMBL/GenBank/DDBJ whole genome shotgun (WGS) entry which is preliminary data.</text>
</comment>
<evidence type="ECO:0000313" key="1">
    <source>
        <dbReference type="EMBL" id="PSM52704.1"/>
    </source>
</evidence>
<sequence length="181" mass="21574">MKIKFPFFIFFAVNMLFSITIDDIKNWDKLDQYNRICQSEVRDIFIEKQNISMANIYANACLKMDKVNELIIPIVMLYKTKEERENASLYATVLFQKKMLYLSLVDGFDISFIKTPKVDYILSIIFDKYVNKDYIKNNGIYKFILDKENSCNLFIKNEDGIDKMIIALYRNEKLISIKKFW</sequence>
<protein>
    <submittedName>
        <fullName evidence="1">Uncharacterized protein</fullName>
    </submittedName>
</protein>
<dbReference type="RefSeq" id="WP_106870461.1">
    <property type="nucleotide sequence ID" value="NZ_CP053841.1"/>
</dbReference>
<accession>A0A2P8R2G3</accession>
<dbReference type="EMBL" id="PDHH01000002">
    <property type="protein sequence ID" value="PSM52704.1"/>
    <property type="molecule type" value="Genomic_DNA"/>
</dbReference>
<dbReference type="OrthoDB" id="5363116at2"/>
<gene>
    <name evidence="1" type="ORF">CQ405_02950</name>
</gene>
<name>A0A2P8R2G3_9BACT</name>
<organism evidence="1 2">
    <name type="scientific">Campylobacter blaseri</name>
    <dbReference type="NCBI Taxonomy" id="2042961"/>
    <lineage>
        <taxon>Bacteria</taxon>
        <taxon>Pseudomonadati</taxon>
        <taxon>Campylobacterota</taxon>
        <taxon>Epsilonproteobacteria</taxon>
        <taxon>Campylobacterales</taxon>
        <taxon>Campylobacteraceae</taxon>
        <taxon>Campylobacter</taxon>
    </lineage>
</organism>
<dbReference type="Proteomes" id="UP000240535">
    <property type="component" value="Unassembled WGS sequence"/>
</dbReference>